<dbReference type="SUPFAM" id="SSF51395">
    <property type="entry name" value="FMN-linked oxidoreductases"/>
    <property type="match status" value="1"/>
</dbReference>
<dbReference type="OrthoDB" id="1663137at2759"/>
<accession>A0A7J6VCG1</accession>
<keyword evidence="3" id="KW-0521">NADP</keyword>
<dbReference type="InterPro" id="IPR013785">
    <property type="entry name" value="Aldolase_TIM"/>
</dbReference>
<gene>
    <name evidence="4" type="ORF">FRX31_027619</name>
</gene>
<dbReference type="AlphaFoldDB" id="A0A7J6VCG1"/>
<dbReference type="EMBL" id="JABWDY010034298">
    <property type="protein sequence ID" value="KAF5182799.1"/>
    <property type="molecule type" value="Genomic_DNA"/>
</dbReference>
<dbReference type="PANTHER" id="PTHR22893:SF91">
    <property type="entry name" value="NADPH DEHYDROGENASE 2-RELATED"/>
    <property type="match status" value="1"/>
</dbReference>
<evidence type="ECO:0000256" key="3">
    <source>
        <dbReference type="ARBA" id="ARBA00022857"/>
    </source>
</evidence>
<evidence type="ECO:0000313" key="4">
    <source>
        <dbReference type="EMBL" id="KAF5182799.1"/>
    </source>
</evidence>
<proteinExistence type="predicted"/>
<dbReference type="GO" id="GO:0010181">
    <property type="term" value="F:FMN binding"/>
    <property type="evidence" value="ECO:0007669"/>
    <property type="project" value="InterPro"/>
</dbReference>
<dbReference type="PANTHER" id="PTHR22893">
    <property type="entry name" value="NADH OXIDOREDUCTASE-RELATED"/>
    <property type="match status" value="1"/>
</dbReference>
<dbReference type="Proteomes" id="UP000554482">
    <property type="component" value="Unassembled WGS sequence"/>
</dbReference>
<evidence type="ECO:0000256" key="1">
    <source>
        <dbReference type="ARBA" id="ARBA00022630"/>
    </source>
</evidence>
<protein>
    <submittedName>
        <fullName evidence="4">12-oxophytodienoate reductase</fullName>
    </submittedName>
</protein>
<keyword evidence="2" id="KW-0288">FMN</keyword>
<keyword evidence="5" id="KW-1185">Reference proteome</keyword>
<comment type="caution">
    <text evidence="4">The sequence shown here is derived from an EMBL/GenBank/DDBJ whole genome shotgun (WGS) entry which is preliminary data.</text>
</comment>
<evidence type="ECO:0000313" key="5">
    <source>
        <dbReference type="Proteomes" id="UP000554482"/>
    </source>
</evidence>
<dbReference type="Gene3D" id="3.20.20.70">
    <property type="entry name" value="Aldolase class I"/>
    <property type="match status" value="1"/>
</dbReference>
<keyword evidence="1" id="KW-0285">Flavoprotein</keyword>
<name>A0A7J6VCG1_THATH</name>
<organism evidence="4 5">
    <name type="scientific">Thalictrum thalictroides</name>
    <name type="common">Rue-anemone</name>
    <name type="synonym">Anemone thalictroides</name>
    <dbReference type="NCBI Taxonomy" id="46969"/>
    <lineage>
        <taxon>Eukaryota</taxon>
        <taxon>Viridiplantae</taxon>
        <taxon>Streptophyta</taxon>
        <taxon>Embryophyta</taxon>
        <taxon>Tracheophyta</taxon>
        <taxon>Spermatophyta</taxon>
        <taxon>Magnoliopsida</taxon>
        <taxon>Ranunculales</taxon>
        <taxon>Ranunculaceae</taxon>
        <taxon>Thalictroideae</taxon>
        <taxon>Thalictrum</taxon>
    </lineage>
</organism>
<sequence>MVMKQLRITNQISSVVAYGRWFISNPDLPKRFALHAPLNKYNREDFYSPDPICGYVDYPFLEPIE</sequence>
<evidence type="ECO:0000256" key="2">
    <source>
        <dbReference type="ARBA" id="ARBA00022643"/>
    </source>
</evidence>
<reference evidence="4 5" key="1">
    <citation type="submission" date="2020-06" db="EMBL/GenBank/DDBJ databases">
        <title>Transcriptomic and genomic resources for Thalictrum thalictroides and T. hernandezii: Facilitating candidate gene discovery in an emerging model plant lineage.</title>
        <authorList>
            <person name="Arias T."/>
            <person name="Riano-Pachon D.M."/>
            <person name="Di Stilio V.S."/>
        </authorList>
    </citation>
    <scope>NUCLEOTIDE SEQUENCE [LARGE SCALE GENOMIC DNA]</scope>
    <source>
        <strain evidence="5">cv. WT478/WT964</strain>
        <tissue evidence="4">Leaves</tissue>
    </source>
</reference>
<dbReference type="InterPro" id="IPR045247">
    <property type="entry name" value="Oye-like"/>
</dbReference>
<dbReference type="GO" id="GO:0016491">
    <property type="term" value="F:oxidoreductase activity"/>
    <property type="evidence" value="ECO:0007669"/>
    <property type="project" value="InterPro"/>
</dbReference>